<dbReference type="EMBL" id="JBJJXI010000092">
    <property type="protein sequence ID" value="KAL3394479.1"/>
    <property type="molecule type" value="Genomic_DNA"/>
</dbReference>
<evidence type="ECO:0000313" key="10">
    <source>
        <dbReference type="EMBL" id="KAL3394479.1"/>
    </source>
</evidence>
<feature type="region of interest" description="Disordered" evidence="8">
    <location>
        <begin position="158"/>
        <end position="197"/>
    </location>
</feature>
<evidence type="ECO:0000256" key="8">
    <source>
        <dbReference type="SAM" id="MobiDB-lite"/>
    </source>
</evidence>
<dbReference type="GO" id="GO:0034220">
    <property type="term" value="P:monoatomic ion transmembrane transport"/>
    <property type="evidence" value="ECO:0007669"/>
    <property type="project" value="UniProtKB-KW"/>
</dbReference>
<dbReference type="AlphaFoldDB" id="A0ABD2WNM3"/>
<dbReference type="Proteomes" id="UP001627154">
    <property type="component" value="Unassembled WGS sequence"/>
</dbReference>
<evidence type="ECO:0000256" key="1">
    <source>
        <dbReference type="ARBA" id="ARBA00004651"/>
    </source>
</evidence>
<feature type="compositionally biased region" description="Acidic residues" evidence="8">
    <location>
        <begin position="317"/>
        <end position="353"/>
    </location>
</feature>
<keyword evidence="5" id="KW-0406">Ion transport</keyword>
<dbReference type="InterPro" id="IPR013821">
    <property type="entry name" value="K_chnl_volt-dep_KCNQ_C"/>
</dbReference>
<name>A0ABD2WNM3_9HYME</name>
<dbReference type="PANTHER" id="PTHR47735">
    <property type="entry name" value="POTASSIUM VOLTAGE-GATED CHANNEL SUBFAMILY KQT MEMBER 4"/>
    <property type="match status" value="1"/>
</dbReference>
<proteinExistence type="predicted"/>
<feature type="compositionally biased region" description="Polar residues" evidence="8">
    <location>
        <begin position="159"/>
        <end position="172"/>
    </location>
</feature>
<feature type="compositionally biased region" description="Acidic residues" evidence="8">
    <location>
        <begin position="361"/>
        <end position="378"/>
    </location>
</feature>
<accession>A0ABD2WNM3</accession>
<keyword evidence="11" id="KW-1185">Reference proteome</keyword>
<dbReference type="GO" id="GO:0005886">
    <property type="term" value="C:plasma membrane"/>
    <property type="evidence" value="ECO:0007669"/>
    <property type="project" value="UniProtKB-SubCell"/>
</dbReference>
<comment type="catalytic activity">
    <reaction evidence="7">
        <text>K(+)(in) = K(+)(out)</text>
        <dbReference type="Rhea" id="RHEA:29463"/>
        <dbReference type="ChEBI" id="CHEBI:29103"/>
    </reaction>
</comment>
<gene>
    <name evidence="10" type="ORF">TKK_011478</name>
</gene>
<evidence type="ECO:0000256" key="7">
    <source>
        <dbReference type="ARBA" id="ARBA00034430"/>
    </source>
</evidence>
<keyword evidence="6" id="KW-0407">Ion channel</keyword>
<evidence type="ECO:0000256" key="4">
    <source>
        <dbReference type="ARBA" id="ARBA00022958"/>
    </source>
</evidence>
<evidence type="ECO:0000313" key="11">
    <source>
        <dbReference type="Proteomes" id="UP001627154"/>
    </source>
</evidence>
<dbReference type="InterPro" id="IPR003937">
    <property type="entry name" value="K_chnl_volt-dep_KCNQ"/>
</dbReference>
<reference evidence="10 11" key="1">
    <citation type="journal article" date="2024" name="bioRxiv">
        <title>A reference genome for Trichogramma kaykai: A tiny desert-dwelling parasitoid wasp with competing sex-ratio distorters.</title>
        <authorList>
            <person name="Culotta J."/>
            <person name="Lindsey A.R."/>
        </authorList>
    </citation>
    <scope>NUCLEOTIDE SEQUENCE [LARGE SCALE GENOMIC DNA]</scope>
    <source>
        <strain evidence="10 11">KSX58</strain>
    </source>
</reference>
<feature type="region of interest" description="Disordered" evidence="8">
    <location>
        <begin position="287"/>
        <end position="432"/>
    </location>
</feature>
<keyword evidence="3" id="KW-1003">Cell membrane</keyword>
<feature type="compositionally biased region" description="Polar residues" evidence="8">
    <location>
        <begin position="387"/>
        <end position="400"/>
    </location>
</feature>
<dbReference type="Pfam" id="PF03520">
    <property type="entry name" value="KCNQ_channel"/>
    <property type="match status" value="1"/>
</dbReference>
<feature type="region of interest" description="Disordered" evidence="8">
    <location>
        <begin position="100"/>
        <end position="142"/>
    </location>
</feature>
<comment type="subcellular location">
    <subcellularLocation>
        <location evidence="1">Cell membrane</location>
        <topology evidence="1">Multi-pass membrane protein</topology>
    </subcellularLocation>
</comment>
<dbReference type="PANTHER" id="PTHR47735:SF9">
    <property type="entry name" value="POTASSIUM VOLTAGE-GATED CHANNEL SUBFAMILY KQT MEMBER 4-LIKE ISOFORM X1"/>
    <property type="match status" value="1"/>
</dbReference>
<protein>
    <recommendedName>
        <fullName evidence="9">Potassium channel voltage dependent KCNQ C-terminal domain-containing protein</fullName>
    </recommendedName>
</protein>
<comment type="caution">
    <text evidence="10">The sequence shown here is derived from an EMBL/GenBank/DDBJ whole genome shotgun (WGS) entry which is preliminary data.</text>
</comment>
<feature type="compositionally biased region" description="Polar residues" evidence="8">
    <location>
        <begin position="296"/>
        <end position="305"/>
    </location>
</feature>
<feature type="domain" description="Potassium channel voltage dependent KCNQ C-terminal" evidence="9">
    <location>
        <begin position="1"/>
        <end position="93"/>
    </location>
</feature>
<evidence type="ECO:0000256" key="2">
    <source>
        <dbReference type="ARBA" id="ARBA00022448"/>
    </source>
</evidence>
<sequence length="432" mass="47706">MKYFVARKKFREALKPYDVKDVIEQYSSGHADLLNRVRNLHARIDQILGKQGSTKKDVYASRISLASRIVKVERQVDDIEVKLDRLIDLYMEDRKRLRALPMPEGNHTSGGSDGDDSSGNRGSGAGGATSKGPLSANAASSSGNGSFVLKPILVDKQLSEPSSPTTGNFSESDSSRAHHKNAKPRQIHRGHSDLSNRVKKRVTLSDDFNEFLQLSSSIPSHLVLPMEMTGISNKQSLLPTSQSIASNSLAVSAREGDVMIMVPSHCINNTASEQIACEEGRSMSYSTTIAIPDSPPKNTEPSSDQGIDHHDEYYPIDSEEADEEEEEEEEGIEACDEDDEEEIEDAVVEDEENEAGREPDYEVEEDDEEDDDEEDETSGENAALLGTRTQIIVTPSSNSQEHLDLAVDQHHHRNNNQQQQPQGEQQPSHARS</sequence>
<feature type="compositionally biased region" description="Basic residues" evidence="8">
    <location>
        <begin position="177"/>
        <end position="189"/>
    </location>
</feature>
<evidence type="ECO:0000256" key="6">
    <source>
        <dbReference type="ARBA" id="ARBA00023303"/>
    </source>
</evidence>
<keyword evidence="4" id="KW-0630">Potassium</keyword>
<evidence type="ECO:0000256" key="5">
    <source>
        <dbReference type="ARBA" id="ARBA00023065"/>
    </source>
</evidence>
<feature type="compositionally biased region" description="Low complexity" evidence="8">
    <location>
        <begin position="415"/>
        <end position="426"/>
    </location>
</feature>
<keyword evidence="2" id="KW-0813">Transport</keyword>
<evidence type="ECO:0000256" key="3">
    <source>
        <dbReference type="ARBA" id="ARBA00022475"/>
    </source>
</evidence>
<organism evidence="10 11">
    <name type="scientific">Trichogramma kaykai</name>
    <dbReference type="NCBI Taxonomy" id="54128"/>
    <lineage>
        <taxon>Eukaryota</taxon>
        <taxon>Metazoa</taxon>
        <taxon>Ecdysozoa</taxon>
        <taxon>Arthropoda</taxon>
        <taxon>Hexapoda</taxon>
        <taxon>Insecta</taxon>
        <taxon>Pterygota</taxon>
        <taxon>Neoptera</taxon>
        <taxon>Endopterygota</taxon>
        <taxon>Hymenoptera</taxon>
        <taxon>Apocrita</taxon>
        <taxon>Proctotrupomorpha</taxon>
        <taxon>Chalcidoidea</taxon>
        <taxon>Trichogrammatidae</taxon>
        <taxon>Trichogramma</taxon>
    </lineage>
</organism>
<keyword evidence="3" id="KW-0472">Membrane</keyword>
<evidence type="ECO:0000259" key="9">
    <source>
        <dbReference type="Pfam" id="PF03520"/>
    </source>
</evidence>